<feature type="signal peptide" evidence="1">
    <location>
        <begin position="1"/>
        <end position="24"/>
    </location>
</feature>
<dbReference type="EMBL" id="CP036425">
    <property type="protein sequence ID" value="QDU32457.1"/>
    <property type="molecule type" value="Genomic_DNA"/>
</dbReference>
<accession>A0A517YQG6</accession>
<dbReference type="Pfam" id="PF07396">
    <property type="entry name" value="Porin_O_P"/>
    <property type="match status" value="1"/>
</dbReference>
<dbReference type="InterPro" id="IPR023614">
    <property type="entry name" value="Porin_dom_sf"/>
</dbReference>
<evidence type="ECO:0000256" key="1">
    <source>
        <dbReference type="SAM" id="SignalP"/>
    </source>
</evidence>
<dbReference type="Gene3D" id="2.40.160.10">
    <property type="entry name" value="Porin"/>
    <property type="match status" value="1"/>
</dbReference>
<proteinExistence type="predicted"/>
<reference evidence="2 3" key="1">
    <citation type="submission" date="2019-02" db="EMBL/GenBank/DDBJ databases">
        <title>Deep-cultivation of Planctomycetes and their phenomic and genomic characterization uncovers novel biology.</title>
        <authorList>
            <person name="Wiegand S."/>
            <person name="Jogler M."/>
            <person name="Boedeker C."/>
            <person name="Pinto D."/>
            <person name="Vollmers J."/>
            <person name="Rivas-Marin E."/>
            <person name="Kohn T."/>
            <person name="Peeters S.H."/>
            <person name="Heuer A."/>
            <person name="Rast P."/>
            <person name="Oberbeckmann S."/>
            <person name="Bunk B."/>
            <person name="Jeske O."/>
            <person name="Meyerdierks A."/>
            <person name="Storesund J.E."/>
            <person name="Kallscheuer N."/>
            <person name="Luecker S."/>
            <person name="Lage O.M."/>
            <person name="Pohl T."/>
            <person name="Merkel B.J."/>
            <person name="Hornburger P."/>
            <person name="Mueller R.-W."/>
            <person name="Bruemmer F."/>
            <person name="Labrenz M."/>
            <person name="Spormann A.M."/>
            <person name="Op den Camp H."/>
            <person name="Overmann J."/>
            <person name="Amann R."/>
            <person name="Jetten M.S.M."/>
            <person name="Mascher T."/>
            <person name="Medema M.H."/>
            <person name="Devos D.P."/>
            <person name="Kaster A.-K."/>
            <person name="Ovreas L."/>
            <person name="Rohde M."/>
            <person name="Galperin M.Y."/>
            <person name="Jogler C."/>
        </authorList>
    </citation>
    <scope>NUCLEOTIDE SEQUENCE [LARGE SCALE GENOMIC DNA]</scope>
    <source>
        <strain evidence="2 3">KS4</strain>
    </source>
</reference>
<dbReference type="KEGG" id="pcor:KS4_04890"/>
<keyword evidence="3" id="KW-1185">Reference proteome</keyword>
<dbReference type="OrthoDB" id="242574at2"/>
<keyword evidence="1" id="KW-0732">Signal</keyword>
<dbReference type="InterPro" id="IPR010870">
    <property type="entry name" value="Porin_O/P"/>
</dbReference>
<gene>
    <name evidence="2" type="ORF">KS4_04890</name>
</gene>
<name>A0A517YQG6_9BACT</name>
<feature type="chain" id="PRO_5021897537" evidence="1">
    <location>
        <begin position="25"/>
        <end position="447"/>
    </location>
</feature>
<dbReference type="AlphaFoldDB" id="A0A517YQG6"/>
<dbReference type="Proteomes" id="UP000317369">
    <property type="component" value="Chromosome"/>
</dbReference>
<evidence type="ECO:0000313" key="3">
    <source>
        <dbReference type="Proteomes" id="UP000317369"/>
    </source>
</evidence>
<evidence type="ECO:0000313" key="2">
    <source>
        <dbReference type="EMBL" id="QDU32457.1"/>
    </source>
</evidence>
<organism evidence="2 3">
    <name type="scientific">Poriferisphaera corsica</name>
    <dbReference type="NCBI Taxonomy" id="2528020"/>
    <lineage>
        <taxon>Bacteria</taxon>
        <taxon>Pseudomonadati</taxon>
        <taxon>Planctomycetota</taxon>
        <taxon>Phycisphaerae</taxon>
        <taxon>Phycisphaerales</taxon>
        <taxon>Phycisphaeraceae</taxon>
        <taxon>Poriferisphaera</taxon>
    </lineage>
</organism>
<dbReference type="SUPFAM" id="SSF56935">
    <property type="entry name" value="Porins"/>
    <property type="match status" value="1"/>
</dbReference>
<protein>
    <submittedName>
        <fullName evidence="2">Phosphate-selective porin O and P</fullName>
    </submittedName>
</protein>
<sequence length="447" mass="49037" precursor="true">MFSKKTTALVAGAMAMGFAAPAMASEAELAAQLAKVQQKLAALEQAQSQDWLNERRAEEVKGLISDVLADADARATLLQDGILAGHDGKKFFLKSADGSFKMNIGGQIQFRYMANFLDDRDNETLHAFQVRRAKLKFSGKVNDEFGFKLTLGTSRNDGSVSMENAAVSWKYDDKLTVVAGIDKLPFLQEELTSSSKLLGVERSSVTEFFTLNIGTFVGAKYDVSDNVKVAIAAGNDTASDKNGYVKYGEMAGDIALTGRVDMKLAGDWSQAKDYVAWMGDDRAWFAGAALNYQRVDRDVAPTALDGDYFGWTMDTLYKANQWMANLAVNGAHFFADDATADANYYGVLAQLAYNMDDKIQPFVRYEWMDLDGADQIQGATVGVNYFLAKHNAKITTDLVWFFKGMDNGIQTAFGENPFSDSLGLNNNSADFDNNDLVVARAQFQLAF</sequence>
<dbReference type="RefSeq" id="WP_145074080.1">
    <property type="nucleotide sequence ID" value="NZ_CP036425.1"/>
</dbReference>